<proteinExistence type="predicted"/>
<comment type="caution">
    <text evidence="1">The sequence shown here is derived from an EMBL/GenBank/DDBJ whole genome shotgun (WGS) entry which is preliminary data.</text>
</comment>
<evidence type="ECO:0000313" key="2">
    <source>
        <dbReference type="Proteomes" id="UP000714915"/>
    </source>
</evidence>
<dbReference type="Proteomes" id="UP000714915">
    <property type="component" value="Unassembled WGS sequence"/>
</dbReference>
<reference evidence="1" key="2">
    <citation type="journal article" date="2021" name="Microbiome">
        <title>Successional dynamics and alternative stable states in a saline activated sludge microbial community over 9 years.</title>
        <authorList>
            <person name="Wang Y."/>
            <person name="Ye J."/>
            <person name="Ju F."/>
            <person name="Liu L."/>
            <person name="Boyd J.A."/>
            <person name="Deng Y."/>
            <person name="Parks D.H."/>
            <person name="Jiang X."/>
            <person name="Yin X."/>
            <person name="Woodcroft B.J."/>
            <person name="Tyson G.W."/>
            <person name="Hugenholtz P."/>
            <person name="Polz M.F."/>
            <person name="Zhang T."/>
        </authorList>
    </citation>
    <scope>NUCLEOTIDE SEQUENCE</scope>
    <source>
        <strain evidence="1">HKST-UBA09</strain>
    </source>
</reference>
<organism evidence="1 2">
    <name type="scientific">Candidatus Dojkabacteria bacterium</name>
    <dbReference type="NCBI Taxonomy" id="2099670"/>
    <lineage>
        <taxon>Bacteria</taxon>
        <taxon>Candidatus Dojkabacteria</taxon>
    </lineage>
</organism>
<dbReference type="AlphaFoldDB" id="A0A955RL59"/>
<gene>
    <name evidence="1" type="ORF">KC669_01615</name>
</gene>
<sequence length="225" mass="25553">MNNEEINNLDLTFNSIEIAEGGVTYICTPCDVEEALLYLVEADTDLINYQLSIGYSSHQPGNIDGIETLAVIKQSNIFFSINRDYSGLTVYGSTMTNIDHNYYDLESDKYNRGYVEGVILHYFSFVRIAEVCEVLLRMPVLEEGVKFLRDDESKVNLEVCIADSVAQVVIDYNNVQGGIKFLFDREIPEDKRSRLEFLTKSLKAYGNSILGNLQADIEEGRINWK</sequence>
<reference evidence="1" key="1">
    <citation type="submission" date="2020-04" db="EMBL/GenBank/DDBJ databases">
        <authorList>
            <person name="Zhang T."/>
        </authorList>
    </citation>
    <scope>NUCLEOTIDE SEQUENCE</scope>
    <source>
        <strain evidence="1">HKST-UBA09</strain>
    </source>
</reference>
<evidence type="ECO:0000313" key="1">
    <source>
        <dbReference type="EMBL" id="MCA9386711.1"/>
    </source>
</evidence>
<accession>A0A955RL59</accession>
<name>A0A955RL59_9BACT</name>
<protein>
    <submittedName>
        <fullName evidence="1">Uncharacterized protein</fullName>
    </submittedName>
</protein>
<dbReference type="EMBL" id="JAGQLF010000012">
    <property type="protein sequence ID" value="MCA9386711.1"/>
    <property type="molecule type" value="Genomic_DNA"/>
</dbReference>